<accession>F2IJQ2</accession>
<evidence type="ECO:0000313" key="1">
    <source>
        <dbReference type="EMBL" id="AEA43942.1"/>
    </source>
</evidence>
<protein>
    <recommendedName>
        <fullName evidence="3">Lipoprotein</fullName>
    </recommendedName>
</protein>
<dbReference type="Proteomes" id="UP000007463">
    <property type="component" value="Chromosome"/>
</dbReference>
<sequence length="175" mass="20645" precursor="true">MLRITSLLVLLTFFSSCESKLGKFEEDLLFSVATNDSVQKLLQELDTNQLLKLRGKSKMMLLNFNIELGNDTLDIETAHEIDGFIQSYRATDFFTTEIRQLRIAQQEQRKRLQKLQADIENDAGDRSAYFENVQLERKEVEVIRKHSLILEKQFIDFKQSYEQFKPTFERFKVVH</sequence>
<evidence type="ECO:0008006" key="3">
    <source>
        <dbReference type="Google" id="ProtNLM"/>
    </source>
</evidence>
<reference evidence="2" key="2">
    <citation type="submission" date="2011-02" db="EMBL/GenBank/DDBJ databases">
        <title>The complete genome of Fluviicola taffensis DSM 16823.</title>
        <authorList>
            <consortium name="US DOE Joint Genome Institute (JGI-PGF)"/>
            <person name="Lucas S."/>
            <person name="Copeland A."/>
            <person name="Lapidus A."/>
            <person name="Bruce D."/>
            <person name="Goodwin L."/>
            <person name="Pitluck S."/>
            <person name="Kyrpides N."/>
            <person name="Mavromatis K."/>
            <person name="Ivanova N."/>
            <person name="Mikhailova N."/>
            <person name="Pagani I."/>
            <person name="Chertkov O."/>
            <person name="Detter J.C."/>
            <person name="Han C."/>
            <person name="Tapia R."/>
            <person name="Land M."/>
            <person name="Hauser L."/>
            <person name="Markowitz V."/>
            <person name="Cheng J.-F."/>
            <person name="Hugenholtz P."/>
            <person name="Woyke T."/>
            <person name="Wu D."/>
            <person name="Tindall B."/>
            <person name="Pomrenke H.G."/>
            <person name="Brambilla E."/>
            <person name="Klenk H.-P."/>
            <person name="Eisen J.A."/>
        </authorList>
    </citation>
    <scope>NUCLEOTIDE SEQUENCE [LARGE SCALE GENOMIC DNA]</scope>
    <source>
        <strain evidence="2">DSM 16823 / RW262 / RW262</strain>
    </source>
</reference>
<dbReference type="EMBL" id="CP002542">
    <property type="protein sequence ID" value="AEA43942.1"/>
    <property type="molecule type" value="Genomic_DNA"/>
</dbReference>
<dbReference type="AlphaFoldDB" id="F2IJQ2"/>
<dbReference type="PROSITE" id="PS51257">
    <property type="entry name" value="PROKAR_LIPOPROTEIN"/>
    <property type="match status" value="1"/>
</dbReference>
<evidence type="ECO:0000313" key="2">
    <source>
        <dbReference type="Proteomes" id="UP000007463"/>
    </source>
</evidence>
<name>F2IJQ2_FLUTR</name>
<dbReference type="STRING" id="755732.Fluta_1955"/>
<dbReference type="KEGG" id="fte:Fluta_1955"/>
<dbReference type="OrthoDB" id="9553482at2"/>
<dbReference type="HOGENOM" id="CLU_1530366_0_0_10"/>
<dbReference type="RefSeq" id="WP_013686712.1">
    <property type="nucleotide sequence ID" value="NC_015321.1"/>
</dbReference>
<reference evidence="1 2" key="1">
    <citation type="journal article" date="2011" name="Stand. Genomic Sci.">
        <title>Complete genome sequence of the gliding freshwater bacterium Fluviicola taffensis type strain (RW262).</title>
        <authorList>
            <person name="Woyke T."/>
            <person name="Chertkov O."/>
            <person name="Lapidus A."/>
            <person name="Nolan M."/>
            <person name="Lucas S."/>
            <person name="Del Rio T.G."/>
            <person name="Tice H."/>
            <person name="Cheng J.F."/>
            <person name="Tapia R."/>
            <person name="Han C."/>
            <person name="Goodwin L."/>
            <person name="Pitluck S."/>
            <person name="Liolios K."/>
            <person name="Pagani I."/>
            <person name="Ivanova N."/>
            <person name="Huntemann M."/>
            <person name="Mavromatis K."/>
            <person name="Mikhailova N."/>
            <person name="Pati A."/>
            <person name="Chen A."/>
            <person name="Palaniappan K."/>
            <person name="Land M."/>
            <person name="Hauser L."/>
            <person name="Brambilla E.M."/>
            <person name="Rohde M."/>
            <person name="Mwirichia R."/>
            <person name="Sikorski J."/>
            <person name="Tindall B.J."/>
            <person name="Goker M."/>
            <person name="Bristow J."/>
            <person name="Eisen J.A."/>
            <person name="Markowitz V."/>
            <person name="Hugenholtz P."/>
            <person name="Klenk H.P."/>
            <person name="Kyrpides N.C."/>
        </authorList>
    </citation>
    <scope>NUCLEOTIDE SEQUENCE [LARGE SCALE GENOMIC DNA]</scope>
    <source>
        <strain evidence="2">DSM 16823 / RW262 / RW262</strain>
    </source>
</reference>
<gene>
    <name evidence="1" type="ordered locus">Fluta_1955</name>
</gene>
<organism evidence="1 2">
    <name type="scientific">Fluviicola taffensis (strain DSM 16823 / NCIMB 13979 / RW262)</name>
    <dbReference type="NCBI Taxonomy" id="755732"/>
    <lineage>
        <taxon>Bacteria</taxon>
        <taxon>Pseudomonadati</taxon>
        <taxon>Bacteroidota</taxon>
        <taxon>Flavobacteriia</taxon>
        <taxon>Flavobacteriales</taxon>
        <taxon>Crocinitomicaceae</taxon>
        <taxon>Fluviicola</taxon>
    </lineage>
</organism>
<keyword evidence="2" id="KW-1185">Reference proteome</keyword>
<proteinExistence type="predicted"/>